<evidence type="ECO:0008006" key="3">
    <source>
        <dbReference type="Google" id="ProtNLM"/>
    </source>
</evidence>
<dbReference type="Proteomes" id="UP000054350">
    <property type="component" value="Unassembled WGS sequence"/>
</dbReference>
<dbReference type="AlphaFoldDB" id="A0A0L0RYQ9"/>
<evidence type="ECO:0000313" key="1">
    <source>
        <dbReference type="EMBL" id="KNE55512.1"/>
    </source>
</evidence>
<dbReference type="VEuPathDB" id="FungiDB:AMAG_01400"/>
<organism evidence="1 2">
    <name type="scientific">Allomyces macrogynus (strain ATCC 38327)</name>
    <name type="common">Allomyces javanicus var. macrogynus</name>
    <dbReference type="NCBI Taxonomy" id="578462"/>
    <lineage>
        <taxon>Eukaryota</taxon>
        <taxon>Fungi</taxon>
        <taxon>Fungi incertae sedis</taxon>
        <taxon>Blastocladiomycota</taxon>
        <taxon>Blastocladiomycetes</taxon>
        <taxon>Blastocladiales</taxon>
        <taxon>Blastocladiaceae</taxon>
        <taxon>Allomyces</taxon>
    </lineage>
</organism>
<accession>A0A0L0RYQ9</accession>
<dbReference type="OrthoDB" id="2093493at2759"/>
<proteinExistence type="predicted"/>
<dbReference type="EMBL" id="GG745329">
    <property type="protein sequence ID" value="KNE55512.1"/>
    <property type="molecule type" value="Genomic_DNA"/>
</dbReference>
<reference evidence="2" key="2">
    <citation type="submission" date="2009-11" db="EMBL/GenBank/DDBJ databases">
        <title>The Genome Sequence of Allomyces macrogynus strain ATCC 38327.</title>
        <authorList>
            <consortium name="The Broad Institute Genome Sequencing Platform"/>
            <person name="Russ C."/>
            <person name="Cuomo C."/>
            <person name="Shea T."/>
            <person name="Young S.K."/>
            <person name="Zeng Q."/>
            <person name="Koehrsen M."/>
            <person name="Haas B."/>
            <person name="Borodovsky M."/>
            <person name="Guigo R."/>
            <person name="Alvarado L."/>
            <person name="Berlin A."/>
            <person name="Borenstein D."/>
            <person name="Chen Z."/>
            <person name="Engels R."/>
            <person name="Freedman E."/>
            <person name="Gellesch M."/>
            <person name="Goldberg J."/>
            <person name="Griggs A."/>
            <person name="Gujja S."/>
            <person name="Heiman D."/>
            <person name="Hepburn T."/>
            <person name="Howarth C."/>
            <person name="Jen D."/>
            <person name="Larson L."/>
            <person name="Lewis B."/>
            <person name="Mehta T."/>
            <person name="Park D."/>
            <person name="Pearson M."/>
            <person name="Roberts A."/>
            <person name="Saif S."/>
            <person name="Shenoy N."/>
            <person name="Sisk P."/>
            <person name="Stolte C."/>
            <person name="Sykes S."/>
            <person name="Walk T."/>
            <person name="White J."/>
            <person name="Yandava C."/>
            <person name="Burger G."/>
            <person name="Gray M.W."/>
            <person name="Holland P.W.H."/>
            <person name="King N."/>
            <person name="Lang F.B.F."/>
            <person name="Roger A.J."/>
            <person name="Ruiz-Trillo I."/>
            <person name="Lander E."/>
            <person name="Nusbaum C."/>
        </authorList>
    </citation>
    <scope>NUCLEOTIDE SEQUENCE [LARGE SCALE GENOMIC DNA]</scope>
    <source>
        <strain evidence="2">ATCC 38327</strain>
    </source>
</reference>
<name>A0A0L0RYQ9_ALLM3</name>
<keyword evidence="2" id="KW-1185">Reference proteome</keyword>
<protein>
    <recommendedName>
        <fullName evidence="3">NADH dehydrogenase [ubiquinone] 1 alpha subcomplex subunit 7</fullName>
    </recommendedName>
</protein>
<sequence>MSKEGMIMKLAKRLRLVVNPQVIEPDLWSGSFRAIPPASQPAYKAPELPNDRITNNYYFQRDTRRNFPQTTIYANPTTPALAAGAAKALPQGPGMNVVPITETPTVESILADTAALPTPPAIHVHDFQRSTDSNLPTDSPTTYFHVAAYN</sequence>
<evidence type="ECO:0000313" key="2">
    <source>
        <dbReference type="Proteomes" id="UP000054350"/>
    </source>
</evidence>
<gene>
    <name evidence="1" type="ORF">AMAG_01400</name>
</gene>
<reference evidence="1 2" key="1">
    <citation type="submission" date="2009-11" db="EMBL/GenBank/DDBJ databases">
        <title>Annotation of Allomyces macrogynus ATCC 38327.</title>
        <authorList>
            <consortium name="The Broad Institute Genome Sequencing Platform"/>
            <person name="Russ C."/>
            <person name="Cuomo C."/>
            <person name="Burger G."/>
            <person name="Gray M.W."/>
            <person name="Holland P.W.H."/>
            <person name="King N."/>
            <person name="Lang F.B.F."/>
            <person name="Roger A.J."/>
            <person name="Ruiz-Trillo I."/>
            <person name="Young S.K."/>
            <person name="Zeng Q."/>
            <person name="Gargeya S."/>
            <person name="Fitzgerald M."/>
            <person name="Haas B."/>
            <person name="Abouelleil A."/>
            <person name="Alvarado L."/>
            <person name="Arachchi H.M."/>
            <person name="Berlin A."/>
            <person name="Chapman S.B."/>
            <person name="Gearin G."/>
            <person name="Goldberg J."/>
            <person name="Griggs A."/>
            <person name="Gujja S."/>
            <person name="Hansen M."/>
            <person name="Heiman D."/>
            <person name="Howarth C."/>
            <person name="Larimer J."/>
            <person name="Lui A."/>
            <person name="MacDonald P.J.P."/>
            <person name="McCowen C."/>
            <person name="Montmayeur A."/>
            <person name="Murphy C."/>
            <person name="Neiman D."/>
            <person name="Pearson M."/>
            <person name="Priest M."/>
            <person name="Roberts A."/>
            <person name="Saif S."/>
            <person name="Shea T."/>
            <person name="Sisk P."/>
            <person name="Stolte C."/>
            <person name="Sykes S."/>
            <person name="Wortman J."/>
            <person name="Nusbaum C."/>
            <person name="Birren B."/>
        </authorList>
    </citation>
    <scope>NUCLEOTIDE SEQUENCE [LARGE SCALE GENOMIC DNA]</scope>
    <source>
        <strain evidence="1 2">ATCC 38327</strain>
    </source>
</reference>